<proteinExistence type="predicted"/>
<evidence type="ECO:0000313" key="3">
    <source>
        <dbReference type="Proteomes" id="UP000258840"/>
    </source>
</evidence>
<dbReference type="EMBL" id="MF893341">
    <property type="protein sequence ID" value="ATN92968.1"/>
    <property type="molecule type" value="Genomic_DNA"/>
</dbReference>
<dbReference type="GO" id="GO:0003677">
    <property type="term" value="F:DNA binding"/>
    <property type="evidence" value="ECO:0007669"/>
    <property type="project" value="InterPro"/>
</dbReference>
<feature type="domain" description="5'-3' exonuclease alpha-helical arch N-terminal" evidence="1">
    <location>
        <begin position="50"/>
        <end position="151"/>
    </location>
</feature>
<gene>
    <name evidence="2" type="ORF">RPSC1_37</name>
</gene>
<evidence type="ECO:0000313" key="2">
    <source>
        <dbReference type="EMBL" id="ATN92968.1"/>
    </source>
</evidence>
<dbReference type="GO" id="GO:0017108">
    <property type="term" value="F:5'-flap endonuclease activity"/>
    <property type="evidence" value="ECO:0007669"/>
    <property type="project" value="InterPro"/>
</dbReference>
<sequence length="288" mass="32188">MKPSDTTHDLGLAIDADFFAFQAAATVNKVVEWEDGILTTWGNLEEAKEAFLTAIAVITGSRKAFSTAKLIMCFTDDVNWRKEVLPTYKSNRKGGKPLVYPLLKQWVMDNFDSFERPGLEGDDCMGILSTKPSLVKCKRIIIVSPDKDFNTIPGDFLWTTTSELRNISLADADRWHMLQTLMGDTTDGYAGCPGIGKDSANAFLEEPYMVVHTPKVLKSGPRKGETVYEWKTRPPTEGETLWDCIVALFVKGGQTEADALVQARVARILRASDFDFKNKVPILWEPNR</sequence>
<dbReference type="Proteomes" id="UP000258840">
    <property type="component" value="Segment"/>
</dbReference>
<name>A0A2Z2U7Y3_9CAUD</name>
<evidence type="ECO:0000259" key="1">
    <source>
        <dbReference type="Pfam" id="PF02739"/>
    </source>
</evidence>
<keyword evidence="2" id="KW-0540">Nuclease</keyword>
<dbReference type="Gene3D" id="3.40.50.1010">
    <property type="entry name" value="5'-nuclease"/>
    <property type="match status" value="1"/>
</dbReference>
<keyword evidence="3" id="KW-1185">Reference proteome</keyword>
<dbReference type="PANTHER" id="PTHR42646:SF4">
    <property type="entry name" value="5'-3' EXONUCLEASE FAMILY PROTEIN"/>
    <property type="match status" value="1"/>
</dbReference>
<dbReference type="Pfam" id="PF02739">
    <property type="entry name" value="5_3_exonuc_N"/>
    <property type="match status" value="1"/>
</dbReference>
<accession>A0A2Z2U7Y3</accession>
<protein>
    <submittedName>
        <fullName evidence="2">Exonuclease-like protein</fullName>
    </submittedName>
</protein>
<dbReference type="PANTHER" id="PTHR42646">
    <property type="entry name" value="FLAP ENDONUCLEASE XNI"/>
    <property type="match status" value="1"/>
</dbReference>
<reference evidence="2 3" key="1">
    <citation type="journal article" date="2018" name="Arch. Virol.">
        <title>Genomic characterization of the novel Ralstonia phage RPSC1.</title>
        <authorList>
            <person name="Liao M."/>
        </authorList>
    </citation>
    <scope>NUCLEOTIDE SEQUENCE [LARGE SCALE GENOMIC DNA]</scope>
</reference>
<dbReference type="SUPFAM" id="SSF47807">
    <property type="entry name" value="5' to 3' exonuclease, C-terminal subdomain"/>
    <property type="match status" value="1"/>
</dbReference>
<keyword evidence="2" id="KW-0269">Exonuclease</keyword>
<dbReference type="InterPro" id="IPR038969">
    <property type="entry name" value="FEN"/>
</dbReference>
<keyword evidence="2" id="KW-0378">Hydrolase</keyword>
<dbReference type="InterPro" id="IPR036279">
    <property type="entry name" value="5-3_exonuclease_C_sf"/>
</dbReference>
<dbReference type="GO" id="GO:0033567">
    <property type="term" value="P:DNA replication, Okazaki fragment processing"/>
    <property type="evidence" value="ECO:0007669"/>
    <property type="project" value="InterPro"/>
</dbReference>
<dbReference type="Gene3D" id="1.10.150.20">
    <property type="entry name" value="5' to 3' exonuclease, C-terminal subdomain"/>
    <property type="match status" value="1"/>
</dbReference>
<dbReference type="GO" id="GO:0004527">
    <property type="term" value="F:exonuclease activity"/>
    <property type="evidence" value="ECO:0007669"/>
    <property type="project" value="UniProtKB-KW"/>
</dbReference>
<dbReference type="SUPFAM" id="SSF88723">
    <property type="entry name" value="PIN domain-like"/>
    <property type="match status" value="1"/>
</dbReference>
<organism evidence="2 3">
    <name type="scientific">Ralstonia phage RPSC1</name>
    <dbReference type="NCBI Taxonomy" id="2041351"/>
    <lineage>
        <taxon>Viruses</taxon>
        <taxon>Duplodnaviria</taxon>
        <taxon>Heunggongvirae</taxon>
        <taxon>Uroviricota</taxon>
        <taxon>Caudoviricetes</taxon>
        <taxon>Autographivirales</taxon>
        <taxon>Autotranscriptaviridae</taxon>
        <taxon>Stompelvirus</taxon>
        <taxon>Stompelvirus RPSC1</taxon>
    </lineage>
</organism>
<dbReference type="InterPro" id="IPR020046">
    <property type="entry name" value="5-3_exonucl_a-hlix_arch_N"/>
</dbReference>
<dbReference type="InterPro" id="IPR029060">
    <property type="entry name" value="PIN-like_dom_sf"/>
</dbReference>